<reference evidence="1 2" key="1">
    <citation type="submission" date="2016-10" db="EMBL/GenBank/DDBJ databases">
        <authorList>
            <person name="de Groot N.N."/>
        </authorList>
    </citation>
    <scope>NUCLEOTIDE SEQUENCE [LARGE SCALE GENOMIC DNA]</scope>
    <source>
        <strain evidence="2">EB21,IBRC-M 10013,KCTC 4048</strain>
    </source>
</reference>
<sequence>MSDSEGFRVDMHVKVLDETVVERAKAAGLDALVYAPHFVRLPEIRERAAAFSDDELLVIPGRELFTGSWHARKHLLAVGLDEPVPDFITLEGAMSELQRQDAVVLAPHPGFLNVSLTGADLAAYGDRIHGVEAYNPKLLARAGRRARRIVEEGRWPPFGSSYAHLRSSVGEVWTRFERRVERPEDLVDALREGVPRTVGRRTGVRHQLRCLAEFAHLGYENSWSKIDRLFLQGTEPTHPRHIAYEGRFDDVAVY</sequence>
<dbReference type="AlphaFoldDB" id="A0A1G9WVZ9"/>
<protein>
    <submittedName>
        <fullName evidence="1">Predicted metal-dependent phosphoesterase TrpH, contains PHP domain</fullName>
    </submittedName>
</protein>
<accession>A0A1G9WVZ9</accession>
<proteinExistence type="predicted"/>
<evidence type="ECO:0000313" key="1">
    <source>
        <dbReference type="EMBL" id="SDM88609.1"/>
    </source>
</evidence>
<dbReference type="SUPFAM" id="SSF89550">
    <property type="entry name" value="PHP domain-like"/>
    <property type="match status" value="1"/>
</dbReference>
<dbReference type="STRING" id="996166.SAMN05192554_10913"/>
<dbReference type="Gene3D" id="3.20.20.140">
    <property type="entry name" value="Metal-dependent hydrolases"/>
    <property type="match status" value="1"/>
</dbReference>
<dbReference type="EMBL" id="FNIA01000009">
    <property type="protein sequence ID" value="SDM88609.1"/>
    <property type="molecule type" value="Genomic_DNA"/>
</dbReference>
<keyword evidence="2" id="KW-1185">Reference proteome</keyword>
<gene>
    <name evidence="1" type="ORF">SAMN05192554_10913</name>
</gene>
<dbReference type="InterPro" id="IPR016195">
    <property type="entry name" value="Pol/histidinol_Pase-like"/>
</dbReference>
<dbReference type="Pfam" id="PF13263">
    <property type="entry name" value="PHP_C"/>
    <property type="match status" value="1"/>
</dbReference>
<name>A0A1G9WVZ9_9EURY</name>
<dbReference type="Proteomes" id="UP000199370">
    <property type="component" value="Unassembled WGS sequence"/>
</dbReference>
<organism evidence="1 2">
    <name type="scientific">Haloarchaeobius iranensis</name>
    <dbReference type="NCBI Taxonomy" id="996166"/>
    <lineage>
        <taxon>Archaea</taxon>
        <taxon>Methanobacteriati</taxon>
        <taxon>Methanobacteriota</taxon>
        <taxon>Stenosarchaea group</taxon>
        <taxon>Halobacteria</taxon>
        <taxon>Halobacteriales</taxon>
        <taxon>Halorubellaceae</taxon>
        <taxon>Haloarchaeobius</taxon>
    </lineage>
</organism>
<evidence type="ECO:0000313" key="2">
    <source>
        <dbReference type="Proteomes" id="UP000199370"/>
    </source>
</evidence>